<gene>
    <name evidence="2" type="ORF">C900_05799</name>
</gene>
<dbReference type="Proteomes" id="UP000011135">
    <property type="component" value="Unassembled WGS sequence"/>
</dbReference>
<evidence type="ECO:0000313" key="2">
    <source>
        <dbReference type="EMBL" id="ELR68786.1"/>
    </source>
</evidence>
<dbReference type="PATRIC" id="fig|1237149.3.peg.5118"/>
<sequence>MKTYHFRNNDQMPAIGLGTWKSAPGEVYNAVKEAIRVGYRHIDCAPIYGNKKEVGEALIGSS</sequence>
<comment type="caution">
    <text evidence="2">The sequence shown here is derived from an EMBL/GenBank/DDBJ whole genome shotgun (WGS) entry which is preliminary data.</text>
</comment>
<keyword evidence="3" id="KW-1185">Reference proteome</keyword>
<dbReference type="InterPro" id="IPR023210">
    <property type="entry name" value="NADP_OxRdtase_dom"/>
</dbReference>
<accession>L8JIU5</accession>
<dbReference type="eggNOG" id="COG0656">
    <property type="taxonomic scope" value="Bacteria"/>
</dbReference>
<dbReference type="PANTHER" id="PTHR11732">
    <property type="entry name" value="ALDO/KETO REDUCTASE"/>
    <property type="match status" value="1"/>
</dbReference>
<dbReference type="EMBL" id="AMZN01000092">
    <property type="protein sequence ID" value="ELR68786.1"/>
    <property type="molecule type" value="Genomic_DNA"/>
</dbReference>
<dbReference type="STRING" id="1237149.C900_05799"/>
<evidence type="ECO:0000259" key="1">
    <source>
        <dbReference type="Pfam" id="PF00248"/>
    </source>
</evidence>
<evidence type="ECO:0000313" key="3">
    <source>
        <dbReference type="Proteomes" id="UP000011135"/>
    </source>
</evidence>
<dbReference type="Pfam" id="PF00248">
    <property type="entry name" value="Aldo_ket_red"/>
    <property type="match status" value="1"/>
</dbReference>
<proteinExistence type="predicted"/>
<dbReference type="InterPro" id="IPR036812">
    <property type="entry name" value="NAD(P)_OxRdtase_dom_sf"/>
</dbReference>
<feature type="domain" description="NADP-dependent oxidoreductase" evidence="1">
    <location>
        <begin position="15"/>
        <end position="58"/>
    </location>
</feature>
<reference evidence="2 3" key="1">
    <citation type="submission" date="2012-12" db="EMBL/GenBank/DDBJ databases">
        <title>Genome assembly of Fulvivirga imtechensis AK7.</title>
        <authorList>
            <person name="Nupur N."/>
            <person name="Khatri I."/>
            <person name="Kumar R."/>
            <person name="Subramanian S."/>
            <person name="Pinnaka A."/>
        </authorList>
    </citation>
    <scope>NUCLEOTIDE SEQUENCE [LARGE SCALE GENOMIC DNA]</scope>
    <source>
        <strain evidence="2 3">AK7</strain>
    </source>
</reference>
<dbReference type="GO" id="GO:0016491">
    <property type="term" value="F:oxidoreductase activity"/>
    <property type="evidence" value="ECO:0007669"/>
    <property type="project" value="InterPro"/>
</dbReference>
<dbReference type="Gene3D" id="3.20.20.100">
    <property type="entry name" value="NADP-dependent oxidoreductase domain"/>
    <property type="match status" value="1"/>
</dbReference>
<dbReference type="SUPFAM" id="SSF51430">
    <property type="entry name" value="NAD(P)-linked oxidoreductase"/>
    <property type="match status" value="1"/>
</dbReference>
<dbReference type="RefSeq" id="WP_009582864.1">
    <property type="nucleotide sequence ID" value="NZ_AMZN01000092.1"/>
</dbReference>
<dbReference type="InterPro" id="IPR020471">
    <property type="entry name" value="AKR"/>
</dbReference>
<protein>
    <submittedName>
        <fullName evidence="2">Aldehyde reductase</fullName>
    </submittedName>
</protein>
<dbReference type="AlphaFoldDB" id="L8JIU5"/>
<organism evidence="2 3">
    <name type="scientific">Fulvivirga imtechensis AK7</name>
    <dbReference type="NCBI Taxonomy" id="1237149"/>
    <lineage>
        <taxon>Bacteria</taxon>
        <taxon>Pseudomonadati</taxon>
        <taxon>Bacteroidota</taxon>
        <taxon>Cytophagia</taxon>
        <taxon>Cytophagales</taxon>
        <taxon>Fulvivirgaceae</taxon>
        <taxon>Fulvivirga</taxon>
    </lineage>
</organism>
<name>L8JIU5_9BACT</name>